<dbReference type="Proteomes" id="UP000243686">
    <property type="component" value="Unassembled WGS sequence"/>
</dbReference>
<dbReference type="AlphaFoldDB" id="A0A1S8X3N1"/>
<proteinExistence type="predicted"/>
<feature type="non-terminal residue" evidence="1">
    <location>
        <position position="176"/>
    </location>
</feature>
<accession>A0A1S8X3N1</accession>
<sequence length="176" mass="20788">HLQPALKSNLRELLTFAGLSSASAVSDKDLTLLIHRTCDVLFFPSRCCIRDCCYTSYKLRRTIRTIGCRKQIFLLQFVFERVLREYSRIGNSLKYLLYVYEEAVLKDENHNYRYDSLECDPISSHRLMKILSKCLFKTRIFAYLMCPYNHTRHKETDDYRTSKVVDAKFKVSKGFI</sequence>
<protein>
    <submittedName>
        <fullName evidence="1">Uncharacterized protein</fullName>
    </submittedName>
</protein>
<gene>
    <name evidence="1" type="ORF">X801_02775</name>
</gene>
<dbReference type="EMBL" id="KV892175">
    <property type="protein sequence ID" value="OON21330.1"/>
    <property type="molecule type" value="Genomic_DNA"/>
</dbReference>
<organism evidence="1 2">
    <name type="scientific">Opisthorchis viverrini</name>
    <name type="common">Southeast Asian liver fluke</name>
    <dbReference type="NCBI Taxonomy" id="6198"/>
    <lineage>
        <taxon>Eukaryota</taxon>
        <taxon>Metazoa</taxon>
        <taxon>Spiralia</taxon>
        <taxon>Lophotrochozoa</taxon>
        <taxon>Platyhelminthes</taxon>
        <taxon>Trematoda</taxon>
        <taxon>Digenea</taxon>
        <taxon>Opisthorchiida</taxon>
        <taxon>Opisthorchiata</taxon>
        <taxon>Opisthorchiidae</taxon>
        <taxon>Opisthorchis</taxon>
    </lineage>
</organism>
<feature type="non-terminal residue" evidence="1">
    <location>
        <position position="1"/>
    </location>
</feature>
<keyword evidence="2" id="KW-1185">Reference proteome</keyword>
<evidence type="ECO:0000313" key="2">
    <source>
        <dbReference type="Proteomes" id="UP000243686"/>
    </source>
</evidence>
<name>A0A1S8X3N1_OPIVI</name>
<reference evidence="1 2" key="1">
    <citation type="submission" date="2015-03" db="EMBL/GenBank/DDBJ databases">
        <title>Draft genome of the nematode, Opisthorchis viverrini.</title>
        <authorList>
            <person name="Mitreva M."/>
        </authorList>
    </citation>
    <scope>NUCLEOTIDE SEQUENCE [LARGE SCALE GENOMIC DNA]</scope>
    <source>
        <strain evidence="1">Khon Kaen</strain>
    </source>
</reference>
<evidence type="ECO:0000313" key="1">
    <source>
        <dbReference type="EMBL" id="OON21330.1"/>
    </source>
</evidence>